<proteinExistence type="predicted"/>
<dbReference type="RefSeq" id="WP_282547297.1">
    <property type="nucleotide sequence ID" value="NZ_JASCIQ010000076.1"/>
</dbReference>
<dbReference type="Gene3D" id="3.10.310.10">
    <property type="entry name" value="Diaminopimelate Epimerase, Chain A, domain 1"/>
    <property type="match status" value="2"/>
</dbReference>
<dbReference type="PIRSF" id="PIRSF016184">
    <property type="entry name" value="PhzC_PhzF"/>
    <property type="match status" value="1"/>
</dbReference>
<organism evidence="1 2">
    <name type="scientific">Streptomyces cavernicola</name>
    <dbReference type="NCBI Taxonomy" id="3043613"/>
    <lineage>
        <taxon>Bacteria</taxon>
        <taxon>Bacillati</taxon>
        <taxon>Actinomycetota</taxon>
        <taxon>Actinomycetes</taxon>
        <taxon>Kitasatosporales</taxon>
        <taxon>Streptomycetaceae</taxon>
        <taxon>Streptomyces</taxon>
    </lineage>
</organism>
<accession>A0ABT6SNC4</accession>
<evidence type="ECO:0000313" key="1">
    <source>
        <dbReference type="EMBL" id="MDI3409429.1"/>
    </source>
</evidence>
<dbReference type="EMBL" id="JASCIQ010000076">
    <property type="protein sequence ID" value="MDI3409429.1"/>
    <property type="molecule type" value="Genomic_DNA"/>
</dbReference>
<reference evidence="1 2" key="1">
    <citation type="submission" date="2023-05" db="EMBL/GenBank/DDBJ databases">
        <title>Draft genome sequence of Streptomyces sp. B-S-A6 isolated from a cave soil in Thailand.</title>
        <authorList>
            <person name="Chamroensaksri N."/>
            <person name="Muangham S."/>
        </authorList>
    </citation>
    <scope>NUCLEOTIDE SEQUENCE [LARGE SCALE GENOMIC DNA]</scope>
    <source>
        <strain evidence="1 2">B-S-A6</strain>
    </source>
</reference>
<keyword evidence="2" id="KW-1185">Reference proteome</keyword>
<keyword evidence="1" id="KW-0413">Isomerase</keyword>
<dbReference type="NCBIfam" id="TIGR00654">
    <property type="entry name" value="PhzF_family"/>
    <property type="match status" value="1"/>
</dbReference>
<dbReference type="PANTHER" id="PTHR13774">
    <property type="entry name" value="PHENAZINE BIOSYNTHESIS PROTEIN"/>
    <property type="match status" value="1"/>
</dbReference>
<protein>
    <submittedName>
        <fullName evidence="1">PhzF family phenazine biosynthesis isomerase</fullName>
    </submittedName>
</protein>
<comment type="caution">
    <text evidence="1">The sequence shown here is derived from an EMBL/GenBank/DDBJ whole genome shotgun (WGS) entry which is preliminary data.</text>
</comment>
<dbReference type="PANTHER" id="PTHR13774:SF32">
    <property type="entry name" value="ANTISENSE-ENHANCING SEQUENCE 1"/>
    <property type="match status" value="1"/>
</dbReference>
<dbReference type="InterPro" id="IPR003719">
    <property type="entry name" value="Phenazine_PhzF-like"/>
</dbReference>
<name>A0ABT6SNC4_9ACTN</name>
<dbReference type="GO" id="GO:0016853">
    <property type="term" value="F:isomerase activity"/>
    <property type="evidence" value="ECO:0007669"/>
    <property type="project" value="UniProtKB-KW"/>
</dbReference>
<sequence>MHRYVVVDAFAREPLSGNPVAVFFDSDDLTGELMQRIAREMNLSETTFVLRPREARHDAHVRIFTPVNELPFAGHPLLGTAIALGERTGGDRLRIETAMGVIPFELDREGGRTVAAGMRQPVPEWEPFDRADELLAALGIGASTLPVEIYRNGPRHVLVGLESVEALSKLDPDHRALARFPDMAANCFAGHGSSWRNRMFSPAYGVVEDAATGSAAGPIALHLARHGLAAYGQHIEITQGVEIGRPSPMGALVHGRGERVDSVDVFGPGVVTIEGLLHV</sequence>
<dbReference type="Proteomes" id="UP001223978">
    <property type="component" value="Unassembled WGS sequence"/>
</dbReference>
<gene>
    <name evidence="1" type="ORF">QIS96_37120</name>
</gene>
<dbReference type="SUPFAM" id="SSF54506">
    <property type="entry name" value="Diaminopimelate epimerase-like"/>
    <property type="match status" value="1"/>
</dbReference>
<dbReference type="Pfam" id="PF02567">
    <property type="entry name" value="PhzC-PhzF"/>
    <property type="match status" value="1"/>
</dbReference>
<evidence type="ECO:0000313" key="2">
    <source>
        <dbReference type="Proteomes" id="UP001223978"/>
    </source>
</evidence>